<evidence type="ECO:0000256" key="2">
    <source>
        <dbReference type="ARBA" id="ARBA00023125"/>
    </source>
</evidence>
<dbReference type="PANTHER" id="PTHR42756:SF1">
    <property type="entry name" value="TRANSCRIPTIONAL REPRESSOR OF EMRAB OPERON"/>
    <property type="match status" value="1"/>
</dbReference>
<evidence type="ECO:0000313" key="6">
    <source>
        <dbReference type="Proteomes" id="UP001596237"/>
    </source>
</evidence>
<evidence type="ECO:0000256" key="1">
    <source>
        <dbReference type="ARBA" id="ARBA00023015"/>
    </source>
</evidence>
<gene>
    <name evidence="5" type="ORF">ACFQDP_00940</name>
</gene>
<evidence type="ECO:0000259" key="4">
    <source>
        <dbReference type="PROSITE" id="PS50995"/>
    </source>
</evidence>
<accession>A0ABW1WI87</accession>
<dbReference type="Gene3D" id="1.10.10.10">
    <property type="entry name" value="Winged helix-like DNA-binding domain superfamily/Winged helix DNA-binding domain"/>
    <property type="match status" value="1"/>
</dbReference>
<evidence type="ECO:0000256" key="3">
    <source>
        <dbReference type="ARBA" id="ARBA00023163"/>
    </source>
</evidence>
<keyword evidence="2" id="KW-0238">DNA-binding</keyword>
<name>A0ABW1WI87_9HYPH</name>
<dbReference type="EMBL" id="JBHSTT010000006">
    <property type="protein sequence ID" value="MFC6387924.1"/>
    <property type="molecule type" value="Genomic_DNA"/>
</dbReference>
<dbReference type="PROSITE" id="PS50995">
    <property type="entry name" value="HTH_MARR_2"/>
    <property type="match status" value="1"/>
</dbReference>
<dbReference type="SUPFAM" id="SSF46785">
    <property type="entry name" value="Winged helix' DNA-binding domain"/>
    <property type="match status" value="1"/>
</dbReference>
<dbReference type="InterPro" id="IPR036390">
    <property type="entry name" value="WH_DNA-bd_sf"/>
</dbReference>
<dbReference type="InterPro" id="IPR036388">
    <property type="entry name" value="WH-like_DNA-bd_sf"/>
</dbReference>
<dbReference type="Proteomes" id="UP001596237">
    <property type="component" value="Unassembled WGS sequence"/>
</dbReference>
<feature type="domain" description="HTH marR-type" evidence="4">
    <location>
        <begin position="1"/>
        <end position="127"/>
    </location>
</feature>
<organism evidence="5 6">
    <name type="scientific">Methylorubrum zatmanii</name>
    <dbReference type="NCBI Taxonomy" id="29429"/>
    <lineage>
        <taxon>Bacteria</taxon>
        <taxon>Pseudomonadati</taxon>
        <taxon>Pseudomonadota</taxon>
        <taxon>Alphaproteobacteria</taxon>
        <taxon>Hyphomicrobiales</taxon>
        <taxon>Methylobacteriaceae</taxon>
        <taxon>Methylorubrum</taxon>
    </lineage>
</organism>
<dbReference type="PANTHER" id="PTHR42756">
    <property type="entry name" value="TRANSCRIPTIONAL REGULATOR, MARR"/>
    <property type="match status" value="1"/>
</dbReference>
<keyword evidence="3" id="KW-0804">Transcription</keyword>
<sequence length="136" mass="14309">MTNWAARLFARAIDRRLKSAGISSGQLPVFFALGQGEALTQKALTHAAAIEQPTMAATLSRMERDGLICRRPDPADGRSALISLTPAGLEKVEVVRTAIASVNAAAISGLSPEEQTAYLAAIQTIVTALAKIPDEP</sequence>
<dbReference type="Pfam" id="PF12802">
    <property type="entry name" value="MarR_2"/>
    <property type="match status" value="1"/>
</dbReference>
<dbReference type="RefSeq" id="WP_009865028.1">
    <property type="nucleotide sequence ID" value="NZ_JBHSTT010000006.1"/>
</dbReference>
<dbReference type="InterPro" id="IPR000835">
    <property type="entry name" value="HTH_MarR-typ"/>
</dbReference>
<dbReference type="PRINTS" id="PR00598">
    <property type="entry name" value="HTHMARR"/>
</dbReference>
<proteinExistence type="predicted"/>
<protein>
    <submittedName>
        <fullName evidence="5">MarR family winged helix-turn-helix transcriptional regulator</fullName>
    </submittedName>
</protein>
<reference evidence="6" key="1">
    <citation type="journal article" date="2019" name="Int. J. Syst. Evol. Microbiol.">
        <title>The Global Catalogue of Microorganisms (GCM) 10K type strain sequencing project: providing services to taxonomists for standard genome sequencing and annotation.</title>
        <authorList>
            <consortium name="The Broad Institute Genomics Platform"/>
            <consortium name="The Broad Institute Genome Sequencing Center for Infectious Disease"/>
            <person name="Wu L."/>
            <person name="Ma J."/>
        </authorList>
    </citation>
    <scope>NUCLEOTIDE SEQUENCE [LARGE SCALE GENOMIC DNA]</scope>
    <source>
        <strain evidence="6">CCUG 36916</strain>
    </source>
</reference>
<evidence type="ECO:0000313" key="5">
    <source>
        <dbReference type="EMBL" id="MFC6387924.1"/>
    </source>
</evidence>
<dbReference type="SMART" id="SM00347">
    <property type="entry name" value="HTH_MARR"/>
    <property type="match status" value="1"/>
</dbReference>
<keyword evidence="6" id="KW-1185">Reference proteome</keyword>
<comment type="caution">
    <text evidence="5">The sequence shown here is derived from an EMBL/GenBank/DDBJ whole genome shotgun (WGS) entry which is preliminary data.</text>
</comment>
<keyword evidence="1" id="KW-0805">Transcription regulation</keyword>